<dbReference type="GO" id="GO:0000155">
    <property type="term" value="F:phosphorelay sensor kinase activity"/>
    <property type="evidence" value="ECO:0007669"/>
    <property type="project" value="InterPro"/>
</dbReference>
<evidence type="ECO:0000256" key="3">
    <source>
        <dbReference type="ARBA" id="ARBA00012438"/>
    </source>
</evidence>
<keyword evidence="7" id="KW-0472">Membrane</keyword>
<dbReference type="EC" id="2.7.13.3" evidence="3"/>
<dbReference type="PANTHER" id="PTHR42878:SF15">
    <property type="entry name" value="BACTERIOPHYTOCHROME"/>
    <property type="match status" value="1"/>
</dbReference>
<dbReference type="SMART" id="SM00387">
    <property type="entry name" value="HATPase_c"/>
    <property type="match status" value="1"/>
</dbReference>
<feature type="domain" description="Histidine kinase" evidence="9">
    <location>
        <begin position="526"/>
        <end position="737"/>
    </location>
</feature>
<dbReference type="Pfam" id="PF00512">
    <property type="entry name" value="HisKA"/>
    <property type="match status" value="1"/>
</dbReference>
<organism evidence="11 12">
    <name type="scientific">Ramlibacter lithotrophicus</name>
    <dbReference type="NCBI Taxonomy" id="2606681"/>
    <lineage>
        <taxon>Bacteria</taxon>
        <taxon>Pseudomonadati</taxon>
        <taxon>Pseudomonadota</taxon>
        <taxon>Betaproteobacteria</taxon>
        <taxon>Burkholderiales</taxon>
        <taxon>Comamonadaceae</taxon>
        <taxon>Ramlibacter</taxon>
    </lineage>
</organism>
<dbReference type="Pfam" id="PF02518">
    <property type="entry name" value="HATPase_c"/>
    <property type="match status" value="1"/>
</dbReference>
<dbReference type="PROSITE" id="PS50112">
    <property type="entry name" value="PAS"/>
    <property type="match status" value="1"/>
</dbReference>
<dbReference type="Gene3D" id="3.30.565.10">
    <property type="entry name" value="Histidine kinase-like ATPase, C-terminal domain"/>
    <property type="match status" value="1"/>
</dbReference>
<dbReference type="AlphaFoldDB" id="A0A7X6I5I9"/>
<feature type="domain" description="PAS" evidence="10">
    <location>
        <begin position="377"/>
        <end position="448"/>
    </location>
</feature>
<dbReference type="Gene3D" id="1.10.287.130">
    <property type="match status" value="1"/>
</dbReference>
<dbReference type="PRINTS" id="PR00344">
    <property type="entry name" value="BCTRLSENSOR"/>
</dbReference>
<feature type="coiled-coil region" evidence="8">
    <location>
        <begin position="492"/>
        <end position="519"/>
    </location>
</feature>
<dbReference type="InterPro" id="IPR035965">
    <property type="entry name" value="PAS-like_dom_sf"/>
</dbReference>
<dbReference type="CDD" id="cd00130">
    <property type="entry name" value="PAS"/>
    <property type="match status" value="1"/>
</dbReference>
<evidence type="ECO:0000256" key="6">
    <source>
        <dbReference type="ARBA" id="ARBA00022777"/>
    </source>
</evidence>
<evidence type="ECO:0000256" key="7">
    <source>
        <dbReference type="ARBA" id="ARBA00023136"/>
    </source>
</evidence>
<evidence type="ECO:0000259" key="9">
    <source>
        <dbReference type="PROSITE" id="PS50109"/>
    </source>
</evidence>
<keyword evidence="6" id="KW-0418">Kinase</keyword>
<proteinExistence type="predicted"/>
<dbReference type="SUPFAM" id="SSF55785">
    <property type="entry name" value="PYP-like sensor domain (PAS domain)"/>
    <property type="match status" value="1"/>
</dbReference>
<evidence type="ECO:0000256" key="5">
    <source>
        <dbReference type="ARBA" id="ARBA00022679"/>
    </source>
</evidence>
<dbReference type="InterPro" id="IPR036890">
    <property type="entry name" value="HATPase_C_sf"/>
</dbReference>
<dbReference type="SUPFAM" id="SSF47384">
    <property type="entry name" value="Homodimeric domain of signal transducing histidine kinase"/>
    <property type="match status" value="1"/>
</dbReference>
<dbReference type="InterPro" id="IPR036097">
    <property type="entry name" value="HisK_dim/P_sf"/>
</dbReference>
<keyword evidence="8" id="KW-0175">Coiled coil</keyword>
<dbReference type="PANTHER" id="PTHR42878">
    <property type="entry name" value="TWO-COMPONENT HISTIDINE KINASE"/>
    <property type="match status" value="1"/>
</dbReference>
<dbReference type="PROSITE" id="PS50109">
    <property type="entry name" value="HIS_KIN"/>
    <property type="match status" value="1"/>
</dbReference>
<dbReference type="SUPFAM" id="SSF55874">
    <property type="entry name" value="ATPase domain of HSP90 chaperone/DNA topoisomerase II/histidine kinase"/>
    <property type="match status" value="1"/>
</dbReference>
<evidence type="ECO:0000313" key="12">
    <source>
        <dbReference type="Proteomes" id="UP000521868"/>
    </source>
</evidence>
<evidence type="ECO:0000256" key="2">
    <source>
        <dbReference type="ARBA" id="ARBA00004429"/>
    </source>
</evidence>
<dbReference type="GO" id="GO:0030295">
    <property type="term" value="F:protein kinase activator activity"/>
    <property type="evidence" value="ECO:0007669"/>
    <property type="project" value="TreeGrafter"/>
</dbReference>
<dbReference type="GO" id="GO:0005886">
    <property type="term" value="C:plasma membrane"/>
    <property type="evidence" value="ECO:0007669"/>
    <property type="project" value="UniProtKB-SubCell"/>
</dbReference>
<dbReference type="Proteomes" id="UP000521868">
    <property type="component" value="Unassembled WGS sequence"/>
</dbReference>
<dbReference type="Gene3D" id="3.30.450.20">
    <property type="entry name" value="PAS domain"/>
    <property type="match status" value="2"/>
</dbReference>
<comment type="subcellular location">
    <subcellularLocation>
        <location evidence="2">Cell inner membrane</location>
        <topology evidence="2">Multi-pass membrane protein</topology>
    </subcellularLocation>
</comment>
<name>A0A7X6I5I9_9BURK</name>
<evidence type="ECO:0000256" key="1">
    <source>
        <dbReference type="ARBA" id="ARBA00000085"/>
    </source>
</evidence>
<dbReference type="SMART" id="SM00091">
    <property type="entry name" value="PAS"/>
    <property type="match status" value="1"/>
</dbReference>
<comment type="caution">
    <text evidence="11">The sequence shown here is derived from an EMBL/GenBank/DDBJ whole genome shotgun (WGS) entry which is preliminary data.</text>
</comment>
<dbReference type="InterPro" id="IPR005467">
    <property type="entry name" value="His_kinase_dom"/>
</dbReference>
<dbReference type="InterPro" id="IPR013655">
    <property type="entry name" value="PAS_fold_3"/>
</dbReference>
<dbReference type="Pfam" id="PF08447">
    <property type="entry name" value="PAS_3"/>
    <property type="match status" value="1"/>
</dbReference>
<sequence length="750" mass="81299">MIRRSFGVRAILILLVLVAVAPIFALVIHTSGLEQRHAIAQAKQELRSQVQLRARAQEQLVHGVRQMLTALAYGAPGAADSGPECNARMRRVHQHFPAYGHLAFADLQGYIACRSAADQTPTYVGDRAYYVGAARSGRFTIGEYMQSRILARPSIAMSLPVFDDQGRPRGQQYAVLDAAMFQQQLASSPAPAHVTELVTDGRGRVLASLGPAALATGDPLPGPLLAAIGHDLASEGAAYEDAQGEWIQAVRWVRAEGEGGLAVLAREPAAGVLAPSLWRLRLQLAVLLAVAAAASLLAWRLGDRLLARPVERLVRFVGALERNEAPPEAPAGNGAVRELARIERGVADLAAALAARSAQRDAAMAQIERQKLSLERSEQRYRTHFEASPQPMWVFDLETLAFLEVNDAAVRQYGYTRAEFLAMTIADIRPPEDVPKLMASLGRSGAGAVTTRHIRKDGRLVHVEVSGQSQDWNGRPGRAVAVVDVTSRVEAAAAWERLHETLERQVAQRTRELAAANEELEAFSYSVSHDLRGPLQIIDGFCAVLVERHGAALPPQAVHYLGRIRAGTGQMDRLILDLLAFARTGREPLARQAVDLAPLARQVVESLRQRWPQRQVAVEIEEPLPATGDPAMLAVVLENLLGNAWKFTARVPTASISLRRAGADTYLVTDNGAGFDPAYAGKLFRPFQRLHSTAEFEGSGVGLTIVQRIVQRHGGKVWGESERGRGARFFFTLPAPPSAVQAEAALTATS</sequence>
<keyword evidence="4" id="KW-0597">Phosphoprotein</keyword>
<dbReference type="SMART" id="SM00388">
    <property type="entry name" value="HisKA"/>
    <property type="match status" value="1"/>
</dbReference>
<evidence type="ECO:0000256" key="4">
    <source>
        <dbReference type="ARBA" id="ARBA00022553"/>
    </source>
</evidence>
<reference evidence="11 12" key="1">
    <citation type="journal article" date="2020" name="Nature">
        <title>Bacterial chemolithoautotrophy via manganese oxidation.</title>
        <authorList>
            <person name="Yu H."/>
            <person name="Leadbetter J.R."/>
        </authorList>
    </citation>
    <scope>NUCLEOTIDE SEQUENCE [LARGE SCALE GENOMIC DNA]</scope>
    <source>
        <strain evidence="11 12">RBP-1</strain>
    </source>
</reference>
<dbReference type="InterPro" id="IPR000014">
    <property type="entry name" value="PAS"/>
</dbReference>
<comment type="catalytic activity">
    <reaction evidence="1">
        <text>ATP + protein L-histidine = ADP + protein N-phospho-L-histidine.</text>
        <dbReference type="EC" id="2.7.13.3"/>
    </reaction>
</comment>
<keyword evidence="5" id="KW-0808">Transferase</keyword>
<evidence type="ECO:0000259" key="10">
    <source>
        <dbReference type="PROSITE" id="PS50112"/>
    </source>
</evidence>
<gene>
    <name evidence="11" type="ORF">RAMLITH_05380</name>
</gene>
<dbReference type="NCBIfam" id="TIGR00229">
    <property type="entry name" value="sensory_box"/>
    <property type="match status" value="1"/>
</dbReference>
<keyword evidence="12" id="KW-1185">Reference proteome</keyword>
<dbReference type="GO" id="GO:0007234">
    <property type="term" value="P:osmosensory signaling via phosphorelay pathway"/>
    <property type="evidence" value="ECO:0007669"/>
    <property type="project" value="TreeGrafter"/>
</dbReference>
<dbReference type="EMBL" id="VTOX01000001">
    <property type="protein sequence ID" value="NKE65245.1"/>
    <property type="molecule type" value="Genomic_DNA"/>
</dbReference>
<protein>
    <recommendedName>
        <fullName evidence="3">histidine kinase</fullName>
        <ecNumber evidence="3">2.7.13.3</ecNumber>
    </recommendedName>
</protein>
<dbReference type="InterPro" id="IPR003594">
    <property type="entry name" value="HATPase_dom"/>
</dbReference>
<dbReference type="GO" id="GO:0000156">
    <property type="term" value="F:phosphorelay response regulator activity"/>
    <property type="evidence" value="ECO:0007669"/>
    <property type="project" value="TreeGrafter"/>
</dbReference>
<dbReference type="CDD" id="cd00082">
    <property type="entry name" value="HisKA"/>
    <property type="match status" value="1"/>
</dbReference>
<dbReference type="InterPro" id="IPR003661">
    <property type="entry name" value="HisK_dim/P_dom"/>
</dbReference>
<dbReference type="InterPro" id="IPR004358">
    <property type="entry name" value="Sig_transdc_His_kin-like_C"/>
</dbReference>
<dbReference type="RefSeq" id="WP_168106262.1">
    <property type="nucleotide sequence ID" value="NZ_VTOX01000001.1"/>
</dbReference>
<evidence type="ECO:0000313" key="11">
    <source>
        <dbReference type="EMBL" id="NKE65245.1"/>
    </source>
</evidence>
<dbReference type="FunFam" id="3.30.565.10:FF:000006">
    <property type="entry name" value="Sensor histidine kinase WalK"/>
    <property type="match status" value="1"/>
</dbReference>
<dbReference type="CDD" id="cd12914">
    <property type="entry name" value="PDC1_DGC_like"/>
    <property type="match status" value="1"/>
</dbReference>
<accession>A0A7X6I5I9</accession>
<dbReference type="InterPro" id="IPR050351">
    <property type="entry name" value="BphY/WalK/GraS-like"/>
</dbReference>
<evidence type="ECO:0000256" key="8">
    <source>
        <dbReference type="SAM" id="Coils"/>
    </source>
</evidence>